<evidence type="ECO:0000313" key="2">
    <source>
        <dbReference type="EMBL" id="CAD9261339.1"/>
    </source>
</evidence>
<sequence>MSSNPMDMRFSGGSTERYSAGSYQGRLSGVSARFSGGSDASTWTDVSRRSLLLRGSQESDRTHALSYNASEGDIKRTLPYRIAEAERGGGRASKTQSTQLRRSSASLGGDPEKPPRVHNSVLLRSHAHNRASSRSRSALEQENRHLRAEVLSLSVKLEAQDIVRSSMIEASLRAFEAGATAQQRRAPSIEPEELAPEEREQRLERRLAHTRKELDDLRGRRRGDAAVVVQAHARRFLAAAEARRRRGAAPATTM</sequence>
<accession>A0A7S1UAA9</accession>
<evidence type="ECO:0000256" key="1">
    <source>
        <dbReference type="SAM" id="MobiDB-lite"/>
    </source>
</evidence>
<organism evidence="2">
    <name type="scientific">Phaeomonas parva</name>
    <dbReference type="NCBI Taxonomy" id="124430"/>
    <lineage>
        <taxon>Eukaryota</taxon>
        <taxon>Sar</taxon>
        <taxon>Stramenopiles</taxon>
        <taxon>Ochrophyta</taxon>
        <taxon>Pinguiophyceae</taxon>
        <taxon>Pinguiochrysidales</taxon>
        <taxon>Pinguiochrysidaceae</taxon>
        <taxon>Phaeomonas</taxon>
    </lineage>
</organism>
<name>A0A7S1UAA9_9STRA</name>
<feature type="region of interest" description="Disordered" evidence="1">
    <location>
        <begin position="85"/>
        <end position="140"/>
    </location>
</feature>
<feature type="region of interest" description="Disordered" evidence="1">
    <location>
        <begin position="1"/>
        <end position="21"/>
    </location>
</feature>
<dbReference type="EMBL" id="HBGJ01031135">
    <property type="protein sequence ID" value="CAD9261339.1"/>
    <property type="molecule type" value="Transcribed_RNA"/>
</dbReference>
<reference evidence="2" key="1">
    <citation type="submission" date="2021-01" db="EMBL/GenBank/DDBJ databases">
        <authorList>
            <person name="Corre E."/>
            <person name="Pelletier E."/>
            <person name="Niang G."/>
            <person name="Scheremetjew M."/>
            <person name="Finn R."/>
            <person name="Kale V."/>
            <person name="Holt S."/>
            <person name="Cochrane G."/>
            <person name="Meng A."/>
            <person name="Brown T."/>
            <person name="Cohen L."/>
        </authorList>
    </citation>
    <scope>NUCLEOTIDE SEQUENCE</scope>
    <source>
        <strain evidence="2">CCMP2877</strain>
    </source>
</reference>
<dbReference type="AlphaFoldDB" id="A0A7S1UAA9"/>
<feature type="region of interest" description="Disordered" evidence="1">
    <location>
        <begin position="179"/>
        <end position="199"/>
    </location>
</feature>
<proteinExistence type="predicted"/>
<gene>
    <name evidence="2" type="ORF">PPAR1163_LOCUS19719</name>
</gene>
<feature type="compositionally biased region" description="Polar residues" evidence="1">
    <location>
        <begin position="93"/>
        <end position="106"/>
    </location>
</feature>
<protein>
    <submittedName>
        <fullName evidence="2">Uncharacterized protein</fullName>
    </submittedName>
</protein>